<proteinExistence type="inferred from homology"/>
<dbReference type="EMBL" id="KV454407">
    <property type="protein sequence ID" value="ODQ67336.1"/>
    <property type="molecule type" value="Genomic_DNA"/>
</dbReference>
<organism evidence="7 8">
    <name type="scientific">Nadsonia fulvescens var. elongata DSM 6958</name>
    <dbReference type="NCBI Taxonomy" id="857566"/>
    <lineage>
        <taxon>Eukaryota</taxon>
        <taxon>Fungi</taxon>
        <taxon>Dikarya</taxon>
        <taxon>Ascomycota</taxon>
        <taxon>Saccharomycotina</taxon>
        <taxon>Dipodascomycetes</taxon>
        <taxon>Dipodascales</taxon>
        <taxon>Dipodascales incertae sedis</taxon>
        <taxon>Nadsonia</taxon>
    </lineage>
</organism>
<dbReference type="Gene3D" id="1.10.20.140">
    <property type="match status" value="1"/>
</dbReference>
<dbReference type="Pfam" id="PF01715">
    <property type="entry name" value="IPPT"/>
    <property type="match status" value="1"/>
</dbReference>
<feature type="non-terminal residue" evidence="7">
    <location>
        <position position="1"/>
    </location>
</feature>
<dbReference type="InterPro" id="IPR036236">
    <property type="entry name" value="Znf_C2H2_sf"/>
</dbReference>
<comment type="similarity">
    <text evidence="1 6">Belongs to the IPP transferase family.</text>
</comment>
<protein>
    <recommendedName>
        <fullName evidence="5">tRNA dimethylallyltransferase</fullName>
        <ecNumber evidence="5">2.5.1.75</ecNumber>
    </recommendedName>
</protein>
<dbReference type="HAMAP" id="MF_00185">
    <property type="entry name" value="IPP_trans"/>
    <property type="match status" value="1"/>
</dbReference>
<dbReference type="PANTHER" id="PTHR11088">
    <property type="entry name" value="TRNA DIMETHYLALLYLTRANSFERASE"/>
    <property type="match status" value="1"/>
</dbReference>
<dbReference type="GO" id="GO:0052381">
    <property type="term" value="F:tRNA dimethylallyltransferase activity"/>
    <property type="evidence" value="ECO:0007669"/>
    <property type="project" value="UniProtKB-EC"/>
</dbReference>
<dbReference type="SUPFAM" id="SSF52540">
    <property type="entry name" value="P-loop containing nucleoside triphosphate hydrolases"/>
    <property type="match status" value="1"/>
</dbReference>
<evidence type="ECO:0000256" key="2">
    <source>
        <dbReference type="ARBA" id="ARBA00022679"/>
    </source>
</evidence>
<dbReference type="EC" id="2.5.1.75" evidence="5"/>
<evidence type="ECO:0000256" key="3">
    <source>
        <dbReference type="ARBA" id="ARBA00022741"/>
    </source>
</evidence>
<keyword evidence="3 6" id="KW-0547">Nucleotide-binding</keyword>
<dbReference type="STRING" id="857566.A0A1E3PPH9"/>
<comment type="catalytic activity">
    <reaction evidence="5">
        <text>adenosine(37) in tRNA + dimethylallyl diphosphate = N(6)-dimethylallyladenosine(37) in tRNA + diphosphate</text>
        <dbReference type="Rhea" id="RHEA:26482"/>
        <dbReference type="Rhea" id="RHEA-COMP:10162"/>
        <dbReference type="Rhea" id="RHEA-COMP:10375"/>
        <dbReference type="ChEBI" id="CHEBI:33019"/>
        <dbReference type="ChEBI" id="CHEBI:57623"/>
        <dbReference type="ChEBI" id="CHEBI:74411"/>
        <dbReference type="ChEBI" id="CHEBI:74415"/>
        <dbReference type="EC" id="2.5.1.75"/>
    </reaction>
</comment>
<dbReference type="InterPro" id="IPR018022">
    <property type="entry name" value="IPT"/>
</dbReference>
<keyword evidence="2 6" id="KW-0808">Transferase</keyword>
<dbReference type="NCBIfam" id="TIGR00174">
    <property type="entry name" value="miaA"/>
    <property type="match status" value="1"/>
</dbReference>
<feature type="non-terminal residue" evidence="7">
    <location>
        <position position="470"/>
    </location>
</feature>
<dbReference type="GO" id="GO:0006400">
    <property type="term" value="P:tRNA modification"/>
    <property type="evidence" value="ECO:0007669"/>
    <property type="project" value="TreeGrafter"/>
</dbReference>
<evidence type="ECO:0000256" key="1">
    <source>
        <dbReference type="ARBA" id="ARBA00005842"/>
    </source>
</evidence>
<dbReference type="InterPro" id="IPR027417">
    <property type="entry name" value="P-loop_NTPase"/>
</dbReference>
<name>A0A1E3PPH9_9ASCO</name>
<evidence type="ECO:0000256" key="5">
    <source>
        <dbReference type="RuleBase" id="RU003783"/>
    </source>
</evidence>
<evidence type="ECO:0000256" key="6">
    <source>
        <dbReference type="RuleBase" id="RU003785"/>
    </source>
</evidence>
<keyword evidence="4 6" id="KW-0067">ATP-binding</keyword>
<dbReference type="Gene3D" id="3.40.50.300">
    <property type="entry name" value="P-loop containing nucleotide triphosphate hydrolases"/>
    <property type="match status" value="1"/>
</dbReference>
<dbReference type="PANTHER" id="PTHR11088:SF89">
    <property type="entry name" value="TRNA DIMETHYLALLYLTRANSFERASE"/>
    <property type="match status" value="1"/>
</dbReference>
<accession>A0A1E3PPH9</accession>
<dbReference type="Gene3D" id="3.30.160.60">
    <property type="entry name" value="Classic Zinc Finger"/>
    <property type="match status" value="1"/>
</dbReference>
<dbReference type="OrthoDB" id="775260at2759"/>
<keyword evidence="8" id="KW-1185">Reference proteome</keyword>
<dbReference type="GO" id="GO:0005739">
    <property type="term" value="C:mitochondrion"/>
    <property type="evidence" value="ECO:0007669"/>
    <property type="project" value="TreeGrafter"/>
</dbReference>
<gene>
    <name evidence="7" type="ORF">NADFUDRAFT_9442</name>
</gene>
<dbReference type="SUPFAM" id="SSF57667">
    <property type="entry name" value="beta-beta-alpha zinc fingers"/>
    <property type="match status" value="1"/>
</dbReference>
<evidence type="ECO:0000313" key="7">
    <source>
        <dbReference type="EMBL" id="ODQ67336.1"/>
    </source>
</evidence>
<evidence type="ECO:0000313" key="8">
    <source>
        <dbReference type="Proteomes" id="UP000095009"/>
    </source>
</evidence>
<evidence type="ECO:0000256" key="4">
    <source>
        <dbReference type="ARBA" id="ARBA00022840"/>
    </source>
</evidence>
<dbReference type="GO" id="GO:0005524">
    <property type="term" value="F:ATP binding"/>
    <property type="evidence" value="ECO:0007669"/>
    <property type="project" value="UniProtKB-KW"/>
</dbReference>
<sequence length="470" mass="53760">RSLITIIGTTGVGKSQFSIDLASHINGEIINGDSMQVYRDLSQITNKHPIEERKGIPHHLLGHVDWSQEYSVEQFEREAISIMEDIWLRGKTPILIGGTHYYNQATIIEKGDDESLISSMVKEEPLSQKELANLELSGPAMWKLLDEVDPIIAGKFHPNDKRRVRRMLEIFYQTNTRPSDIYAIQRKAANDTSVDGDSDSSNSTSDLRFRSLVFWIYSNPKTLEPRLDMRVDNMLTHGLYNEIDQLYDYFKAMSSPDLQRGVLQVIGFKEFLPWLDARAKNLSSASTLNETNYNQKTLDNLLHDSITQMKSVTRKYAKKQIKWITKKFLINMQSAHQANPHMGGQVVLLDATDLNQWNQTVLDRGLVFGQEFINSPSSSEISFSLPLAPDSDPVFTTLLTPKYTVDNSANPSNWKHFICDICKINEGTDFYVAVGQSQWDTHLESRKHRQMIRKLKAKSALEDYRKRKAE</sequence>
<dbReference type="AlphaFoldDB" id="A0A1E3PPH9"/>
<dbReference type="Proteomes" id="UP000095009">
    <property type="component" value="Unassembled WGS sequence"/>
</dbReference>
<dbReference type="InterPro" id="IPR039657">
    <property type="entry name" value="Dimethylallyltransferase"/>
</dbReference>
<reference evidence="7 8" key="1">
    <citation type="journal article" date="2016" name="Proc. Natl. Acad. Sci. U.S.A.">
        <title>Comparative genomics of biotechnologically important yeasts.</title>
        <authorList>
            <person name="Riley R."/>
            <person name="Haridas S."/>
            <person name="Wolfe K.H."/>
            <person name="Lopes M.R."/>
            <person name="Hittinger C.T."/>
            <person name="Goeker M."/>
            <person name="Salamov A.A."/>
            <person name="Wisecaver J.H."/>
            <person name="Long T.M."/>
            <person name="Calvey C.H."/>
            <person name="Aerts A.L."/>
            <person name="Barry K.W."/>
            <person name="Choi C."/>
            <person name="Clum A."/>
            <person name="Coughlan A.Y."/>
            <person name="Deshpande S."/>
            <person name="Douglass A.P."/>
            <person name="Hanson S.J."/>
            <person name="Klenk H.-P."/>
            <person name="LaButti K.M."/>
            <person name="Lapidus A."/>
            <person name="Lindquist E.A."/>
            <person name="Lipzen A.M."/>
            <person name="Meier-Kolthoff J.P."/>
            <person name="Ohm R.A."/>
            <person name="Otillar R.P."/>
            <person name="Pangilinan J.L."/>
            <person name="Peng Y."/>
            <person name="Rokas A."/>
            <person name="Rosa C.A."/>
            <person name="Scheuner C."/>
            <person name="Sibirny A.A."/>
            <person name="Slot J.C."/>
            <person name="Stielow J.B."/>
            <person name="Sun H."/>
            <person name="Kurtzman C.P."/>
            <person name="Blackwell M."/>
            <person name="Grigoriev I.V."/>
            <person name="Jeffries T.W."/>
        </authorList>
    </citation>
    <scope>NUCLEOTIDE SEQUENCE [LARGE SCALE GENOMIC DNA]</scope>
    <source>
        <strain evidence="7 8">DSM 6958</strain>
    </source>
</reference>
<keyword evidence="5" id="KW-0819">tRNA processing</keyword>